<dbReference type="SUPFAM" id="SSF53756">
    <property type="entry name" value="UDP-Glycosyltransferase/glycogen phosphorylase"/>
    <property type="match status" value="1"/>
</dbReference>
<accession>A0A841HFC6</accession>
<dbReference type="EMBL" id="JACHGX010000020">
    <property type="protein sequence ID" value="MBB6091050.1"/>
    <property type="molecule type" value="Genomic_DNA"/>
</dbReference>
<protein>
    <submittedName>
        <fullName evidence="3">Glycosyltransferase involved in cell wall biosynthesis</fullName>
    </submittedName>
</protein>
<dbReference type="CDD" id="cd03801">
    <property type="entry name" value="GT4_PimA-like"/>
    <property type="match status" value="1"/>
</dbReference>
<gene>
    <name evidence="3" type="ORF">HNR49_002441</name>
</gene>
<comment type="caution">
    <text evidence="3">The sequence shown here is derived from an EMBL/GenBank/DDBJ whole genome shotgun (WGS) entry which is preliminary data.</text>
</comment>
<reference evidence="3" key="1">
    <citation type="submission" date="2020-08" db="EMBL/GenBank/DDBJ databases">
        <title>Genomic Encyclopedia of Type Strains, Phase IV (KMG-IV): sequencing the most valuable type-strain genomes for metagenomic binning, comparative biology and taxonomic classification.</title>
        <authorList>
            <person name="Goeker M."/>
        </authorList>
    </citation>
    <scope>NUCLEOTIDE SEQUENCE</scope>
    <source>
        <strain evidence="3">DSM 669</strain>
    </source>
</reference>
<dbReference type="PANTHER" id="PTHR45947">
    <property type="entry name" value="SULFOQUINOVOSYL TRANSFERASE SQD2"/>
    <property type="match status" value="1"/>
</dbReference>
<dbReference type="AlphaFoldDB" id="A0A841HFC6"/>
<dbReference type="InterPro" id="IPR028098">
    <property type="entry name" value="Glyco_trans_4-like_N"/>
</dbReference>
<dbReference type="InterPro" id="IPR050194">
    <property type="entry name" value="Glycosyltransferase_grp1"/>
</dbReference>
<organism evidence="3 4">
    <name type="scientific">Halobacterium salinarum</name>
    <name type="common">Halobacterium halobium</name>
    <dbReference type="NCBI Taxonomy" id="2242"/>
    <lineage>
        <taxon>Archaea</taxon>
        <taxon>Methanobacteriati</taxon>
        <taxon>Methanobacteriota</taxon>
        <taxon>Stenosarchaea group</taxon>
        <taxon>Halobacteria</taxon>
        <taxon>Halobacteriales</taxon>
        <taxon>Halobacteriaceae</taxon>
        <taxon>Halobacterium</taxon>
    </lineage>
</organism>
<dbReference type="RefSeq" id="WP_010901986.1">
    <property type="nucleotide sequence ID" value="NZ_JACHGX010000020.1"/>
</dbReference>
<dbReference type="GO" id="GO:0016757">
    <property type="term" value="F:glycosyltransferase activity"/>
    <property type="evidence" value="ECO:0007669"/>
    <property type="project" value="InterPro"/>
</dbReference>
<evidence type="ECO:0000313" key="4">
    <source>
        <dbReference type="Proteomes" id="UP000642919"/>
    </source>
</evidence>
<evidence type="ECO:0000259" key="1">
    <source>
        <dbReference type="Pfam" id="PF00534"/>
    </source>
</evidence>
<feature type="domain" description="Glycosyl transferase family 1" evidence="1">
    <location>
        <begin position="227"/>
        <end position="372"/>
    </location>
</feature>
<feature type="domain" description="Glycosyltransferase subfamily 4-like N-terminal" evidence="2">
    <location>
        <begin position="17"/>
        <end position="216"/>
    </location>
</feature>
<dbReference type="Gene3D" id="3.40.50.2000">
    <property type="entry name" value="Glycogen Phosphorylase B"/>
    <property type="match status" value="2"/>
</dbReference>
<dbReference type="Proteomes" id="UP000642919">
    <property type="component" value="Unassembled WGS sequence"/>
</dbReference>
<dbReference type="Pfam" id="PF00534">
    <property type="entry name" value="Glycos_transf_1"/>
    <property type="match status" value="1"/>
</dbReference>
<keyword evidence="3" id="KW-0808">Transferase</keyword>
<proteinExistence type="predicted"/>
<dbReference type="Pfam" id="PF13439">
    <property type="entry name" value="Glyco_transf_4"/>
    <property type="match status" value="1"/>
</dbReference>
<dbReference type="InterPro" id="IPR001296">
    <property type="entry name" value="Glyco_trans_1"/>
</dbReference>
<sequence>MHIAFIHPSFPSAEGTGATHSATQIVSGLSELDHDIDVYCASEPQQNRLSSDINLYHLDGESQHPHTNTKLNREVKARTNEFRKYDIVHSYLPSLIPSVANLGKNLDLSTVVTLNAYGGVCAKNDLLYLNEEHCEAKSNAKCLNCIARTGHQNNEQGYLYQTVSQLFSLRSINAGEDRLEYIDGFRAPSGHVRDNYTKFGFEEEKIHVIPHPLNDDFLVDHTSDFSEPINILYVGSLERHKGVDKLVPIIQGLRQREHDVELTVVGTGGLQSKMEEQSVNRNVEDYVDFAGFVSNEQLPSVYASHDVFIHPGIWEEPLARVYIEALATGTPIVTREYGSIETIIGDGGVTTDGSIDGFVQTIAELINANKLPALSEGGRSHVERYDRSQIVSQVEDLYGSVLT</sequence>
<dbReference type="PANTHER" id="PTHR45947:SF3">
    <property type="entry name" value="SULFOQUINOVOSYL TRANSFERASE SQD2"/>
    <property type="match status" value="1"/>
</dbReference>
<evidence type="ECO:0000259" key="2">
    <source>
        <dbReference type="Pfam" id="PF13439"/>
    </source>
</evidence>
<dbReference type="GeneID" id="68693034"/>
<dbReference type="OMA" id="AHNTFPL"/>
<name>A0A841HFC6_HALSI</name>
<evidence type="ECO:0000313" key="3">
    <source>
        <dbReference type="EMBL" id="MBB6091050.1"/>
    </source>
</evidence>